<protein>
    <submittedName>
        <fullName evidence="1">Uncharacterized protein</fullName>
    </submittedName>
</protein>
<dbReference type="EMBL" id="JYDU01000005">
    <property type="protein sequence ID" value="KRY01044.1"/>
    <property type="molecule type" value="Genomic_DNA"/>
</dbReference>
<reference evidence="1 2" key="1">
    <citation type="submission" date="2015-01" db="EMBL/GenBank/DDBJ databases">
        <title>Evolution of Trichinella species and genotypes.</title>
        <authorList>
            <person name="Korhonen P.K."/>
            <person name="Edoardo P."/>
            <person name="Giuseppe L.R."/>
            <person name="Gasser R.B."/>
        </authorList>
    </citation>
    <scope>NUCLEOTIDE SEQUENCE [LARGE SCALE GENOMIC DNA]</scope>
    <source>
        <strain evidence="1">ISS141</strain>
    </source>
</reference>
<evidence type="ECO:0000313" key="2">
    <source>
        <dbReference type="Proteomes" id="UP000054815"/>
    </source>
</evidence>
<accession>A0A0V0YL01</accession>
<organism evidence="1 2">
    <name type="scientific">Trichinella pseudospiralis</name>
    <name type="common">Parasitic roundworm</name>
    <dbReference type="NCBI Taxonomy" id="6337"/>
    <lineage>
        <taxon>Eukaryota</taxon>
        <taxon>Metazoa</taxon>
        <taxon>Ecdysozoa</taxon>
        <taxon>Nematoda</taxon>
        <taxon>Enoplea</taxon>
        <taxon>Dorylaimia</taxon>
        <taxon>Trichinellida</taxon>
        <taxon>Trichinellidae</taxon>
        <taxon>Trichinella</taxon>
    </lineage>
</organism>
<comment type="caution">
    <text evidence="1">The sequence shown here is derived from an EMBL/GenBank/DDBJ whole genome shotgun (WGS) entry which is preliminary data.</text>
</comment>
<gene>
    <name evidence="1" type="ORF">T4E_275</name>
</gene>
<evidence type="ECO:0000313" key="1">
    <source>
        <dbReference type="EMBL" id="KRY01044.1"/>
    </source>
</evidence>
<sequence>MQQQKEFSATHQLMLMRHIYDVAAPKKLFSLKQKLIVDDMEYVTKMSTIPSRNEDSSYKRFNCVHTFKKLKMSDFPNDP</sequence>
<dbReference type="AlphaFoldDB" id="A0A0V0YL01"/>
<dbReference type="Proteomes" id="UP000054815">
    <property type="component" value="Unassembled WGS sequence"/>
</dbReference>
<name>A0A0V0YL01_TRIPS</name>
<proteinExistence type="predicted"/>